<dbReference type="GO" id="GO:0009507">
    <property type="term" value="C:chloroplast"/>
    <property type="evidence" value="ECO:0007669"/>
    <property type="project" value="TreeGrafter"/>
</dbReference>
<sequence>MLHHSHQVLSRASNSVPACSSAAPIPMKAASTRQLASMNRLGLGRALGEWRNAGARSLGGRTSSMGSHASYGTAPSSSVRQQQHPHPHQQPARPPRVVVLGGGFGGLYAAVRLGQLMWPRGRKPQVTLIDQSERFVFKPLLYELLAGGAGLAEVAPTFNQLLGGGGSGVEFVQAQVTGVHPADPADGSNTDNEAYDEAGTATAFSTDTATAAGHVSLSDGSWLPYDYLVVALGSQPDCRGVPGVRQWSVPFASWEDALRVRGAVDLLIDSGSGGRVVVVGGGYAGVELAAVLAERV</sequence>
<evidence type="ECO:0000313" key="7">
    <source>
        <dbReference type="EMBL" id="GFR52490.1"/>
    </source>
</evidence>
<feature type="region of interest" description="Disordered" evidence="5">
    <location>
        <begin position="55"/>
        <end position="96"/>
    </location>
</feature>
<dbReference type="GO" id="GO:0042372">
    <property type="term" value="P:phylloquinone biosynthetic process"/>
    <property type="evidence" value="ECO:0007669"/>
    <property type="project" value="TreeGrafter"/>
</dbReference>
<dbReference type="PRINTS" id="PR00368">
    <property type="entry name" value="FADPNR"/>
</dbReference>
<dbReference type="EMBL" id="BMAR01000065">
    <property type="protein sequence ID" value="GFR52490.1"/>
    <property type="molecule type" value="Genomic_DNA"/>
</dbReference>
<gene>
    <name evidence="7" type="ORF">Agub_g15060</name>
</gene>
<dbReference type="GO" id="GO:0003955">
    <property type="term" value="F:NAD(P)H dehydrogenase (quinone) activity"/>
    <property type="evidence" value="ECO:0007669"/>
    <property type="project" value="TreeGrafter"/>
</dbReference>
<dbReference type="GO" id="GO:0019646">
    <property type="term" value="P:aerobic electron transport chain"/>
    <property type="evidence" value="ECO:0007669"/>
    <property type="project" value="TreeGrafter"/>
</dbReference>
<dbReference type="AlphaFoldDB" id="A0AAD3HTX9"/>
<comment type="caution">
    <text evidence="7">The sequence shown here is derived from an EMBL/GenBank/DDBJ whole genome shotgun (WGS) entry which is preliminary data.</text>
</comment>
<reference evidence="7 8" key="1">
    <citation type="journal article" date="2021" name="Sci. Rep.">
        <title>Genome sequencing of the multicellular alga Astrephomene provides insights into convergent evolution of germ-soma differentiation.</title>
        <authorList>
            <person name="Yamashita S."/>
            <person name="Yamamoto K."/>
            <person name="Matsuzaki R."/>
            <person name="Suzuki S."/>
            <person name="Yamaguchi H."/>
            <person name="Hirooka S."/>
            <person name="Minakuchi Y."/>
            <person name="Miyagishima S."/>
            <person name="Kawachi M."/>
            <person name="Toyoda A."/>
            <person name="Nozaki H."/>
        </authorList>
    </citation>
    <scope>NUCLEOTIDE SEQUENCE [LARGE SCALE GENOMIC DNA]</scope>
    <source>
        <strain evidence="7 8">NIES-4017</strain>
    </source>
</reference>
<dbReference type="Gene3D" id="3.50.50.100">
    <property type="match status" value="1"/>
</dbReference>
<accession>A0AAD3HTX9</accession>
<feature type="compositionally biased region" description="Low complexity" evidence="5">
    <location>
        <begin position="75"/>
        <end position="96"/>
    </location>
</feature>
<comment type="cofactor">
    <cofactor evidence="1">
        <name>FAD</name>
        <dbReference type="ChEBI" id="CHEBI:57692"/>
    </cofactor>
</comment>
<dbReference type="SUPFAM" id="SSF51905">
    <property type="entry name" value="FAD/NAD(P)-binding domain"/>
    <property type="match status" value="1"/>
</dbReference>
<feature type="region of interest" description="Disordered" evidence="5">
    <location>
        <begin position="1"/>
        <end position="21"/>
    </location>
</feature>
<name>A0AAD3HTX9_9CHLO</name>
<evidence type="ECO:0000256" key="5">
    <source>
        <dbReference type="SAM" id="MobiDB-lite"/>
    </source>
</evidence>
<evidence type="ECO:0000259" key="6">
    <source>
        <dbReference type="Pfam" id="PF07992"/>
    </source>
</evidence>
<dbReference type="PRINTS" id="PR00411">
    <property type="entry name" value="PNDRDTASEI"/>
</dbReference>
<keyword evidence="8" id="KW-1185">Reference proteome</keyword>
<evidence type="ECO:0000256" key="4">
    <source>
        <dbReference type="ARBA" id="ARBA00023002"/>
    </source>
</evidence>
<organism evidence="7 8">
    <name type="scientific">Astrephomene gubernaculifera</name>
    <dbReference type="NCBI Taxonomy" id="47775"/>
    <lineage>
        <taxon>Eukaryota</taxon>
        <taxon>Viridiplantae</taxon>
        <taxon>Chlorophyta</taxon>
        <taxon>core chlorophytes</taxon>
        <taxon>Chlorophyceae</taxon>
        <taxon>CS clade</taxon>
        <taxon>Chlamydomonadales</taxon>
        <taxon>Astrephomenaceae</taxon>
        <taxon>Astrephomene</taxon>
    </lineage>
</organism>
<dbReference type="Pfam" id="PF07992">
    <property type="entry name" value="Pyr_redox_2"/>
    <property type="match status" value="1"/>
</dbReference>
<dbReference type="InterPro" id="IPR023753">
    <property type="entry name" value="FAD/NAD-binding_dom"/>
</dbReference>
<protein>
    <recommendedName>
        <fullName evidence="6">FAD/NAD(P)-binding domain-containing protein</fullName>
    </recommendedName>
</protein>
<evidence type="ECO:0000256" key="2">
    <source>
        <dbReference type="ARBA" id="ARBA00022630"/>
    </source>
</evidence>
<feature type="compositionally biased region" description="Polar residues" evidence="5">
    <location>
        <begin position="7"/>
        <end position="18"/>
    </location>
</feature>
<dbReference type="PANTHER" id="PTHR42913:SF4">
    <property type="entry name" value="ALTERNATIVE NAD(P)H-UBIQUINONE OXIDOREDUCTASE C1, CHLOROPLASTIC_MITOCHONDRIAL"/>
    <property type="match status" value="1"/>
</dbReference>
<evidence type="ECO:0000313" key="8">
    <source>
        <dbReference type="Proteomes" id="UP001054857"/>
    </source>
</evidence>
<evidence type="ECO:0000256" key="1">
    <source>
        <dbReference type="ARBA" id="ARBA00001974"/>
    </source>
</evidence>
<dbReference type="Proteomes" id="UP001054857">
    <property type="component" value="Unassembled WGS sequence"/>
</dbReference>
<dbReference type="InterPro" id="IPR036188">
    <property type="entry name" value="FAD/NAD-bd_sf"/>
</dbReference>
<evidence type="ECO:0000256" key="3">
    <source>
        <dbReference type="ARBA" id="ARBA00022827"/>
    </source>
</evidence>
<keyword evidence="2" id="KW-0285">Flavoprotein</keyword>
<dbReference type="InterPro" id="IPR051169">
    <property type="entry name" value="NADH-Q_oxidoreductase"/>
</dbReference>
<proteinExistence type="predicted"/>
<feature type="non-terminal residue" evidence="7">
    <location>
        <position position="296"/>
    </location>
</feature>
<dbReference type="PANTHER" id="PTHR42913">
    <property type="entry name" value="APOPTOSIS-INDUCING FACTOR 1"/>
    <property type="match status" value="1"/>
</dbReference>
<keyword evidence="4" id="KW-0560">Oxidoreductase</keyword>
<feature type="domain" description="FAD/NAD(P)-binding" evidence="6">
    <location>
        <begin position="96"/>
        <end position="294"/>
    </location>
</feature>
<keyword evidence="3" id="KW-0274">FAD</keyword>